<dbReference type="Gene3D" id="1.10.10.10">
    <property type="entry name" value="Winged helix-like DNA-binding domain superfamily/Winged helix DNA-binding domain"/>
    <property type="match status" value="1"/>
</dbReference>
<dbReference type="PANTHER" id="PTHR30346:SF30">
    <property type="entry name" value="SMALL NEUTRAL PROTEASE REGULATORY PROTEIN"/>
    <property type="match status" value="1"/>
</dbReference>
<dbReference type="STRING" id="349163.Acry_2741"/>
<dbReference type="RefSeq" id="WP_012040277.1">
    <property type="nucleotide sequence ID" value="NC_009484.1"/>
</dbReference>
<dbReference type="SUPFAM" id="SSF53850">
    <property type="entry name" value="Periplasmic binding protein-like II"/>
    <property type="match status" value="1"/>
</dbReference>
<accession>A5G250</accession>
<dbReference type="GO" id="GO:0003700">
    <property type="term" value="F:DNA-binding transcription factor activity"/>
    <property type="evidence" value="ECO:0007669"/>
    <property type="project" value="InterPro"/>
</dbReference>
<feature type="domain" description="HTH lysR-type" evidence="5">
    <location>
        <begin position="3"/>
        <end position="60"/>
    </location>
</feature>
<keyword evidence="7" id="KW-1185">Reference proteome</keyword>
<gene>
    <name evidence="6" type="ordered locus">Acry_2741</name>
</gene>
<evidence type="ECO:0000256" key="1">
    <source>
        <dbReference type="ARBA" id="ARBA00009437"/>
    </source>
</evidence>
<evidence type="ECO:0000256" key="2">
    <source>
        <dbReference type="ARBA" id="ARBA00023015"/>
    </source>
</evidence>
<dbReference type="GO" id="GO:0003677">
    <property type="term" value="F:DNA binding"/>
    <property type="evidence" value="ECO:0007669"/>
    <property type="project" value="UniProtKB-KW"/>
</dbReference>
<dbReference type="InterPro" id="IPR036388">
    <property type="entry name" value="WH-like_DNA-bd_sf"/>
</dbReference>
<dbReference type="eggNOG" id="COG0583">
    <property type="taxonomic scope" value="Bacteria"/>
</dbReference>
<keyword evidence="3" id="KW-0238">DNA-binding</keyword>
<dbReference type="Proteomes" id="UP000000245">
    <property type="component" value="Chromosome"/>
</dbReference>
<comment type="similarity">
    <text evidence="1">Belongs to the LysR transcriptional regulatory family.</text>
</comment>
<dbReference type="PROSITE" id="PS50931">
    <property type="entry name" value="HTH_LYSR"/>
    <property type="match status" value="1"/>
</dbReference>
<dbReference type="CDD" id="cd08414">
    <property type="entry name" value="PBP2_LTTR_aromatics_like"/>
    <property type="match status" value="1"/>
</dbReference>
<dbReference type="Gene3D" id="3.40.190.10">
    <property type="entry name" value="Periplasmic binding protein-like II"/>
    <property type="match status" value="2"/>
</dbReference>
<evidence type="ECO:0000313" key="7">
    <source>
        <dbReference type="Proteomes" id="UP000000245"/>
    </source>
</evidence>
<evidence type="ECO:0000256" key="3">
    <source>
        <dbReference type="ARBA" id="ARBA00023125"/>
    </source>
</evidence>
<dbReference type="AlphaFoldDB" id="A5G250"/>
<dbReference type="HOGENOM" id="CLU_039613_6_4_5"/>
<dbReference type="PRINTS" id="PR00039">
    <property type="entry name" value="HTHLYSR"/>
</dbReference>
<dbReference type="InterPro" id="IPR000847">
    <property type="entry name" value="LysR_HTH_N"/>
</dbReference>
<keyword evidence="4" id="KW-0804">Transcription</keyword>
<dbReference type="Pfam" id="PF03466">
    <property type="entry name" value="LysR_substrate"/>
    <property type="match status" value="1"/>
</dbReference>
<dbReference type="InterPro" id="IPR036390">
    <property type="entry name" value="WH_DNA-bd_sf"/>
</dbReference>
<sequence>MQVELRHWRAFVAAADAGHFGHAAERLGISQPALSQLIRAIETALGLSLFDRAGRNIRPSAAALGLLPEARAIVTQADRAERAGAAIARRHRRAIAAGYVGSAAFHPLFAALIRAIDTTRPEIALRIDQVSGTIQVQHLAATRLDLGIVRSPLPTLDPALATLTLARERMMIAVAETSTRRDAGLLPLAAFAEHPFIQYIEQPSGGLRRLTAEACAAAGFAPRTVQTVPQIATMLCLVGTGIGVAMVPETMARFVVPGVAYRPLRERIVTDLILIYRRSDTAPALRATLRLARRLVDKSSLSI</sequence>
<dbReference type="PANTHER" id="PTHR30346">
    <property type="entry name" value="TRANSCRIPTIONAL DUAL REGULATOR HCAR-RELATED"/>
    <property type="match status" value="1"/>
</dbReference>
<protein>
    <submittedName>
        <fullName evidence="6">Transcriptional regulator, LysR family</fullName>
    </submittedName>
</protein>
<name>A5G250_ACICJ</name>
<keyword evidence="2" id="KW-0805">Transcription regulation</keyword>
<dbReference type="EMBL" id="CP000697">
    <property type="protein sequence ID" value="ABQ31932.1"/>
    <property type="molecule type" value="Genomic_DNA"/>
</dbReference>
<proteinExistence type="inferred from homology"/>
<dbReference type="InterPro" id="IPR005119">
    <property type="entry name" value="LysR_subst-bd"/>
</dbReference>
<dbReference type="GO" id="GO:0032993">
    <property type="term" value="C:protein-DNA complex"/>
    <property type="evidence" value="ECO:0007669"/>
    <property type="project" value="TreeGrafter"/>
</dbReference>
<organism evidence="6 7">
    <name type="scientific">Acidiphilium cryptum (strain JF-5)</name>
    <dbReference type="NCBI Taxonomy" id="349163"/>
    <lineage>
        <taxon>Bacteria</taxon>
        <taxon>Pseudomonadati</taxon>
        <taxon>Pseudomonadota</taxon>
        <taxon>Alphaproteobacteria</taxon>
        <taxon>Acetobacterales</taxon>
        <taxon>Acidocellaceae</taxon>
        <taxon>Acidiphilium</taxon>
    </lineage>
</organism>
<reference evidence="6 7" key="1">
    <citation type="submission" date="2007-05" db="EMBL/GenBank/DDBJ databases">
        <title>Complete sequence of chromosome of Acidiphilium cryptum JF-5.</title>
        <authorList>
            <consortium name="US DOE Joint Genome Institute"/>
            <person name="Copeland A."/>
            <person name="Lucas S."/>
            <person name="Lapidus A."/>
            <person name="Barry K."/>
            <person name="Detter J.C."/>
            <person name="Glavina del Rio T."/>
            <person name="Hammon N."/>
            <person name="Israni S."/>
            <person name="Dalin E."/>
            <person name="Tice H."/>
            <person name="Pitluck S."/>
            <person name="Sims D."/>
            <person name="Brettin T."/>
            <person name="Bruce D."/>
            <person name="Han C."/>
            <person name="Schmutz J."/>
            <person name="Larimer F."/>
            <person name="Land M."/>
            <person name="Hauser L."/>
            <person name="Kyrpides N."/>
            <person name="Kim E."/>
            <person name="Magnuson T."/>
            <person name="Richardson P."/>
        </authorList>
    </citation>
    <scope>NUCLEOTIDE SEQUENCE [LARGE SCALE GENOMIC DNA]</scope>
    <source>
        <strain evidence="6 7">JF-5</strain>
    </source>
</reference>
<evidence type="ECO:0000313" key="6">
    <source>
        <dbReference type="EMBL" id="ABQ31932.1"/>
    </source>
</evidence>
<dbReference type="SUPFAM" id="SSF46785">
    <property type="entry name" value="Winged helix' DNA-binding domain"/>
    <property type="match status" value="1"/>
</dbReference>
<dbReference type="Pfam" id="PF00126">
    <property type="entry name" value="HTH_1"/>
    <property type="match status" value="1"/>
</dbReference>
<evidence type="ECO:0000256" key="4">
    <source>
        <dbReference type="ARBA" id="ARBA00023163"/>
    </source>
</evidence>
<dbReference type="KEGG" id="acr:Acry_2741"/>
<evidence type="ECO:0000259" key="5">
    <source>
        <dbReference type="PROSITE" id="PS50931"/>
    </source>
</evidence>